<evidence type="ECO:0000256" key="1">
    <source>
        <dbReference type="SAM" id="Phobius"/>
    </source>
</evidence>
<gene>
    <name evidence="2" type="ORF">Pan97_02080</name>
</gene>
<evidence type="ECO:0000313" key="2">
    <source>
        <dbReference type="EMBL" id="QDU73241.1"/>
    </source>
</evidence>
<accession>A0A518C1Y1</accession>
<keyword evidence="1" id="KW-0472">Membrane</keyword>
<dbReference type="KEGG" id="bvo:Pan97_02080"/>
<dbReference type="AlphaFoldDB" id="A0A518C1Y1"/>
<reference evidence="3" key="1">
    <citation type="submission" date="2019-02" db="EMBL/GenBank/DDBJ databases">
        <title>Deep-cultivation of Planctomycetes and their phenomic and genomic characterization uncovers novel biology.</title>
        <authorList>
            <person name="Wiegand S."/>
            <person name="Jogler M."/>
            <person name="Boedeker C."/>
            <person name="Pinto D."/>
            <person name="Vollmers J."/>
            <person name="Rivas-Marin E."/>
            <person name="Kohn T."/>
            <person name="Peeters S.H."/>
            <person name="Heuer A."/>
            <person name="Rast P."/>
            <person name="Oberbeckmann S."/>
            <person name="Bunk B."/>
            <person name="Jeske O."/>
            <person name="Meyerdierks A."/>
            <person name="Storesund J.E."/>
            <person name="Kallscheuer N."/>
            <person name="Luecker S."/>
            <person name="Lage O.M."/>
            <person name="Pohl T."/>
            <person name="Merkel B.J."/>
            <person name="Hornburger P."/>
            <person name="Mueller R.-W."/>
            <person name="Bruemmer F."/>
            <person name="Labrenz M."/>
            <person name="Spormann A.M."/>
            <person name="Op den Camp H."/>
            <person name="Overmann J."/>
            <person name="Amann R."/>
            <person name="Jetten M.S.M."/>
            <person name="Mascher T."/>
            <person name="Medema M.H."/>
            <person name="Devos D.P."/>
            <person name="Kaster A.-K."/>
            <person name="Ovreas L."/>
            <person name="Rohde M."/>
            <person name="Galperin M.Y."/>
            <person name="Jogler C."/>
        </authorList>
    </citation>
    <scope>NUCLEOTIDE SEQUENCE [LARGE SCALE GENOMIC DNA]</scope>
    <source>
        <strain evidence="3">Pan97</strain>
    </source>
</reference>
<dbReference type="Proteomes" id="UP000318626">
    <property type="component" value="Chromosome"/>
</dbReference>
<sequence length="212" mass="24297">MSEIEQDESRQPAKRAQFPLWFLLFVLPTIAGLGIAIYTNWHEQARTRADLIAQRAVLLERVATLESEIALVEQISRQIQQRADRWKSTEAVVDYLTRYNQLEGRSGDESISAWDESRCFFVQADEQKLHRLMKRIQEEYPKGDVSNQFLLLDFAVRIPQFSPDYTAALAEDARQLAEMVPSDGDPLLKKQSIRLREAFGLPVSPVEYGDAP</sequence>
<proteinExistence type="predicted"/>
<name>A0A518C1Y1_9BACT</name>
<dbReference type="RefSeq" id="WP_144969913.1">
    <property type="nucleotide sequence ID" value="NZ_CP036289.1"/>
</dbReference>
<keyword evidence="1" id="KW-0812">Transmembrane</keyword>
<protein>
    <submittedName>
        <fullName evidence="2">Uncharacterized protein</fullName>
    </submittedName>
</protein>
<dbReference type="EMBL" id="CP036289">
    <property type="protein sequence ID" value="QDU73241.1"/>
    <property type="molecule type" value="Genomic_DNA"/>
</dbReference>
<evidence type="ECO:0000313" key="3">
    <source>
        <dbReference type="Proteomes" id="UP000318626"/>
    </source>
</evidence>
<keyword evidence="1" id="KW-1133">Transmembrane helix</keyword>
<dbReference type="OrthoDB" id="288390at2"/>
<keyword evidence="3" id="KW-1185">Reference proteome</keyword>
<feature type="transmembrane region" description="Helical" evidence="1">
    <location>
        <begin position="20"/>
        <end position="41"/>
    </location>
</feature>
<organism evidence="2 3">
    <name type="scientific">Bremerella volcania</name>
    <dbReference type="NCBI Taxonomy" id="2527984"/>
    <lineage>
        <taxon>Bacteria</taxon>
        <taxon>Pseudomonadati</taxon>
        <taxon>Planctomycetota</taxon>
        <taxon>Planctomycetia</taxon>
        <taxon>Pirellulales</taxon>
        <taxon>Pirellulaceae</taxon>
        <taxon>Bremerella</taxon>
    </lineage>
</organism>